<name>A0A9Q1GX96_9CARY</name>
<feature type="region of interest" description="Disordered" evidence="1">
    <location>
        <begin position="18"/>
        <end position="51"/>
    </location>
</feature>
<gene>
    <name evidence="2" type="ORF">Cgig2_008920</name>
</gene>
<protein>
    <submittedName>
        <fullName evidence="2">Uncharacterized protein</fullName>
    </submittedName>
</protein>
<comment type="caution">
    <text evidence="2">The sequence shown here is derived from an EMBL/GenBank/DDBJ whole genome shotgun (WGS) entry which is preliminary data.</text>
</comment>
<organism evidence="2 3">
    <name type="scientific">Carnegiea gigantea</name>
    <dbReference type="NCBI Taxonomy" id="171969"/>
    <lineage>
        <taxon>Eukaryota</taxon>
        <taxon>Viridiplantae</taxon>
        <taxon>Streptophyta</taxon>
        <taxon>Embryophyta</taxon>
        <taxon>Tracheophyta</taxon>
        <taxon>Spermatophyta</taxon>
        <taxon>Magnoliopsida</taxon>
        <taxon>eudicotyledons</taxon>
        <taxon>Gunneridae</taxon>
        <taxon>Pentapetalae</taxon>
        <taxon>Caryophyllales</taxon>
        <taxon>Cactineae</taxon>
        <taxon>Cactaceae</taxon>
        <taxon>Cactoideae</taxon>
        <taxon>Echinocereeae</taxon>
        <taxon>Carnegiea</taxon>
    </lineage>
</organism>
<dbReference type="AlphaFoldDB" id="A0A9Q1GX96"/>
<evidence type="ECO:0000313" key="3">
    <source>
        <dbReference type="Proteomes" id="UP001153076"/>
    </source>
</evidence>
<dbReference type="Proteomes" id="UP001153076">
    <property type="component" value="Unassembled WGS sequence"/>
</dbReference>
<dbReference type="OrthoDB" id="1417722at2759"/>
<dbReference type="EMBL" id="JAKOGI010001335">
    <property type="protein sequence ID" value="KAJ8426203.1"/>
    <property type="molecule type" value="Genomic_DNA"/>
</dbReference>
<reference evidence="2" key="1">
    <citation type="submission" date="2022-04" db="EMBL/GenBank/DDBJ databases">
        <title>Carnegiea gigantea Genome sequencing and assembly v2.</title>
        <authorList>
            <person name="Copetti D."/>
            <person name="Sanderson M.J."/>
            <person name="Burquez A."/>
            <person name="Wojciechowski M.F."/>
        </authorList>
    </citation>
    <scope>NUCLEOTIDE SEQUENCE</scope>
    <source>
        <strain evidence="2">SGP5-SGP5p</strain>
        <tissue evidence="2">Aerial part</tissue>
    </source>
</reference>
<accession>A0A9Q1GX96</accession>
<keyword evidence="3" id="KW-1185">Reference proteome</keyword>
<evidence type="ECO:0000256" key="1">
    <source>
        <dbReference type="SAM" id="MobiDB-lite"/>
    </source>
</evidence>
<proteinExistence type="predicted"/>
<evidence type="ECO:0000313" key="2">
    <source>
        <dbReference type="EMBL" id="KAJ8426203.1"/>
    </source>
</evidence>
<sequence>MRSKKVLNKGGCSKVESQMLRRCSSKSQNVQGQGERVRGNKQKSVGEEGKVVENEGEGIGDVVLRHQCTLEAVCSLNSDYRGNNVKFGSEVQAFCNRQSLRIGWREVPFLVYDVALLTGLPATGEHVTFDRGGSNRETKEKISMKKNFQMHGFAMILHFYEYTNLYAHTDDKCVPRIILPFLEVRELERREVTVKAFSETDDFNAYVEDAQERFRRTKEALWTAKKALRLDKEAHAATKKKLEYIRRG</sequence>